<comment type="caution">
    <text evidence="4">The sequence shown here is derived from an EMBL/GenBank/DDBJ whole genome shotgun (WGS) entry which is preliminary data.</text>
</comment>
<evidence type="ECO:0000256" key="3">
    <source>
        <dbReference type="RuleBase" id="RU361117"/>
    </source>
</evidence>
<protein>
    <recommendedName>
        <fullName evidence="3">Trehalose 6-phosphate phosphatase</fullName>
        <ecNumber evidence="3">3.1.3.12</ecNumber>
    </recommendedName>
</protein>
<dbReference type="InterPro" id="IPR036412">
    <property type="entry name" value="HAD-like_sf"/>
</dbReference>
<organism evidence="4 5">
    <name type="scientific">Nocardiopsis tropica</name>
    <dbReference type="NCBI Taxonomy" id="109330"/>
    <lineage>
        <taxon>Bacteria</taxon>
        <taxon>Bacillati</taxon>
        <taxon>Actinomycetota</taxon>
        <taxon>Actinomycetes</taxon>
        <taxon>Streptosporangiales</taxon>
        <taxon>Nocardiopsidaceae</taxon>
        <taxon>Nocardiopsis</taxon>
    </lineage>
</organism>
<comment type="pathway">
    <text evidence="3">Glycan biosynthesis; trehalose biosynthesis.</text>
</comment>
<dbReference type="Gene3D" id="3.40.50.1000">
    <property type="entry name" value="HAD superfamily/HAD-like"/>
    <property type="match status" value="1"/>
</dbReference>
<evidence type="ECO:0000256" key="1">
    <source>
        <dbReference type="ARBA" id="ARBA00022801"/>
    </source>
</evidence>
<sequence>MTLPRPSTEAGRAALDALVADPGRALAAFDFDGTLSPIVDDPRESAPYPGIVDTLADLAGLIGSVAIITGRPAAAAVAMGGLERVPGITVLGHYGAERWEGGEVLAADPPPGVALVREELPGLLARAGAPEGTWVEDKGRSLSVHTRRTADPDGALALVAPALAELAERADLRLEPGRMVVELRPQGVDKGATLTALVEETGAGTVLYAGDDLGDLPAFGAVAALRDKGLPGLTVCSSSDEVTAVAEAADLVVPGPAGLAGLLGELTAAIRGPGA</sequence>
<keyword evidence="1 3" id="KW-0378">Hydrolase</keyword>
<keyword evidence="3" id="KW-0460">Magnesium</keyword>
<reference evidence="4 5" key="1">
    <citation type="submission" date="2023-07" db="EMBL/GenBank/DDBJ databases">
        <authorList>
            <person name="Girao M."/>
            <person name="Carvalho M.F."/>
        </authorList>
    </citation>
    <scope>NUCLEOTIDE SEQUENCE [LARGE SCALE GENOMIC DNA]</scope>
    <source>
        <strain evidence="4 5">66/93</strain>
    </source>
</reference>
<evidence type="ECO:0000256" key="2">
    <source>
        <dbReference type="ARBA" id="ARBA00024179"/>
    </source>
</evidence>
<dbReference type="NCBIfam" id="TIGR00685">
    <property type="entry name" value="T6PP"/>
    <property type="match status" value="1"/>
</dbReference>
<dbReference type="PANTHER" id="PTHR43768">
    <property type="entry name" value="TREHALOSE 6-PHOSPHATE PHOSPHATASE"/>
    <property type="match status" value="1"/>
</dbReference>
<dbReference type="Pfam" id="PF02358">
    <property type="entry name" value="Trehalose_PPase"/>
    <property type="match status" value="1"/>
</dbReference>
<comment type="similarity">
    <text evidence="3">Belongs to the trehalose phosphatase family.</text>
</comment>
<evidence type="ECO:0000313" key="4">
    <source>
        <dbReference type="EMBL" id="MEE2053872.1"/>
    </source>
</evidence>
<dbReference type="SUPFAM" id="SSF56784">
    <property type="entry name" value="HAD-like"/>
    <property type="match status" value="1"/>
</dbReference>
<keyword evidence="3" id="KW-0479">Metal-binding</keyword>
<dbReference type="GO" id="GO:0004805">
    <property type="term" value="F:trehalose-phosphatase activity"/>
    <property type="evidence" value="ECO:0007669"/>
    <property type="project" value="UniProtKB-EC"/>
</dbReference>
<dbReference type="InterPro" id="IPR023214">
    <property type="entry name" value="HAD_sf"/>
</dbReference>
<gene>
    <name evidence="4" type="primary">otsB</name>
    <name evidence="4" type="ORF">Q8A49_25560</name>
</gene>
<dbReference type="EC" id="3.1.3.12" evidence="3"/>
<accession>A0ABU7KXT1</accession>
<dbReference type="InterPro" id="IPR003337">
    <property type="entry name" value="Trehalose_PPase"/>
</dbReference>
<dbReference type="Proteomes" id="UP001348641">
    <property type="component" value="Unassembled WGS sequence"/>
</dbReference>
<comment type="function">
    <text evidence="2 3">Removes the phosphate from trehalose 6-phosphate to produce free trehalose.</text>
</comment>
<dbReference type="RefSeq" id="WP_330160784.1">
    <property type="nucleotide sequence ID" value="NZ_BAAAJA010000018.1"/>
</dbReference>
<comment type="catalytic activity">
    <reaction evidence="3">
        <text>alpha,alpha-trehalose 6-phosphate + H2O = alpha,alpha-trehalose + phosphate</text>
        <dbReference type="Rhea" id="RHEA:23420"/>
        <dbReference type="ChEBI" id="CHEBI:15377"/>
        <dbReference type="ChEBI" id="CHEBI:16551"/>
        <dbReference type="ChEBI" id="CHEBI:43474"/>
        <dbReference type="ChEBI" id="CHEBI:58429"/>
        <dbReference type="EC" id="3.1.3.12"/>
    </reaction>
</comment>
<dbReference type="EMBL" id="JAUUCC010000085">
    <property type="protein sequence ID" value="MEE2053872.1"/>
    <property type="molecule type" value="Genomic_DNA"/>
</dbReference>
<proteinExistence type="inferred from homology"/>
<evidence type="ECO:0000313" key="5">
    <source>
        <dbReference type="Proteomes" id="UP001348641"/>
    </source>
</evidence>
<name>A0ABU7KXT1_9ACTN</name>
<dbReference type="PANTHER" id="PTHR43768:SF3">
    <property type="entry name" value="TREHALOSE 6-PHOSPHATE PHOSPHATASE"/>
    <property type="match status" value="1"/>
</dbReference>
<dbReference type="Gene3D" id="3.30.70.1020">
    <property type="entry name" value="Trehalose-6-phosphate phosphatase related protein, domain 2"/>
    <property type="match status" value="1"/>
</dbReference>
<dbReference type="InterPro" id="IPR044651">
    <property type="entry name" value="OTSB-like"/>
</dbReference>
<comment type="cofactor">
    <cofactor evidence="3">
        <name>Mg(2+)</name>
        <dbReference type="ChEBI" id="CHEBI:18420"/>
    </cofactor>
</comment>